<dbReference type="GO" id="GO:0004497">
    <property type="term" value="F:monooxygenase activity"/>
    <property type="evidence" value="ECO:0007669"/>
    <property type="project" value="UniProtKB-KW"/>
</dbReference>
<dbReference type="SUPFAM" id="SSF48264">
    <property type="entry name" value="Cytochrome P450"/>
    <property type="match status" value="1"/>
</dbReference>
<dbReference type="PROSITE" id="PS00086">
    <property type="entry name" value="CYTOCHROME_P450"/>
    <property type="match status" value="1"/>
</dbReference>
<dbReference type="OrthoDB" id="1844152at2759"/>
<dbReference type="PANTHER" id="PTHR46206:SF1">
    <property type="entry name" value="P450, PUTATIVE (EUROFUNG)-RELATED"/>
    <property type="match status" value="1"/>
</dbReference>
<sequence length="564" mass="63570">MDMSWEHNDGVNQDPVSKFPGVVTSLLVGSLISLTIIIIRGRWKVPPHYPKDIPFLGDKKGYVSRWRACYQGWPVLSPKVKEGYEKVCFSYRRHASGLTDAVGVKFNRFDQPYILPTFFLRSQVMLPAKDIEWLMRLPETVVSISELQNDNVSLSHISTLTRPIPGEKPLMAALHTHVNRHMSRIQGDVYEELSKSIDVEFGTDSSHWRAVPVAQAMSNIVLSVSARVVFGRPICRDEQWLRSAERTTNFLGAAMISGQLVPWFIQPVISPFLKFICDFVRQRCFLSIRPTLQSWYEQILQERRDGAQNPDVPYNFATTLMRTALKVDDKKRMDAPMMFDLILFTALLPFKASALTSTATLLDIASSAPEQDVYKTLRKEAARDLESDADWHNLASFANMPHIESVVRESLRLNPTQGRALNREVVQKSGLDLPSGQHVPKGTWLGASSMGIHLDGRFYPDARTYKPFRFTKGSEPNSIQVGGESSSSSMEADQLNAPLLSFGGGRHRCAGQAFAYHLNKLLVSYIVTHYDMQPLDSRPSNWEIGDNILPPRNAVINVRRIPGK</sequence>
<keyword evidence="10" id="KW-1133">Transmembrane helix</keyword>
<evidence type="ECO:0000256" key="9">
    <source>
        <dbReference type="RuleBase" id="RU000461"/>
    </source>
</evidence>
<dbReference type="RefSeq" id="XP_041555248.1">
    <property type="nucleotide sequence ID" value="XM_041702465.1"/>
</dbReference>
<keyword evidence="12" id="KW-1185">Reference proteome</keyword>
<dbReference type="InterPro" id="IPR017972">
    <property type="entry name" value="Cyt_P450_CS"/>
</dbReference>
<feature type="binding site" description="axial binding residue" evidence="8">
    <location>
        <position position="509"/>
    </location>
    <ligand>
        <name>heme</name>
        <dbReference type="ChEBI" id="CHEBI:30413"/>
    </ligand>
    <ligandPart>
        <name>Fe</name>
        <dbReference type="ChEBI" id="CHEBI:18248"/>
    </ligandPart>
</feature>
<comment type="similarity">
    <text evidence="2 9">Belongs to the cytochrome P450 family.</text>
</comment>
<dbReference type="GO" id="GO:0020037">
    <property type="term" value="F:heme binding"/>
    <property type="evidence" value="ECO:0007669"/>
    <property type="project" value="InterPro"/>
</dbReference>
<evidence type="ECO:0008006" key="13">
    <source>
        <dbReference type="Google" id="ProtNLM"/>
    </source>
</evidence>
<dbReference type="KEGG" id="apuu:APUU_31279S"/>
<dbReference type="Proteomes" id="UP000654913">
    <property type="component" value="Chromosome 3"/>
</dbReference>
<evidence type="ECO:0000256" key="3">
    <source>
        <dbReference type="ARBA" id="ARBA00022617"/>
    </source>
</evidence>
<evidence type="ECO:0000256" key="6">
    <source>
        <dbReference type="ARBA" id="ARBA00023004"/>
    </source>
</evidence>
<evidence type="ECO:0000256" key="4">
    <source>
        <dbReference type="ARBA" id="ARBA00022723"/>
    </source>
</evidence>
<name>A0A7R7XM23_9EURO</name>
<feature type="transmembrane region" description="Helical" evidence="10">
    <location>
        <begin position="20"/>
        <end position="39"/>
    </location>
</feature>
<organism evidence="11 12">
    <name type="scientific">Aspergillus puulaauensis</name>
    <dbReference type="NCBI Taxonomy" id="1220207"/>
    <lineage>
        <taxon>Eukaryota</taxon>
        <taxon>Fungi</taxon>
        <taxon>Dikarya</taxon>
        <taxon>Ascomycota</taxon>
        <taxon>Pezizomycotina</taxon>
        <taxon>Eurotiomycetes</taxon>
        <taxon>Eurotiomycetidae</taxon>
        <taxon>Eurotiales</taxon>
        <taxon>Aspergillaceae</taxon>
        <taxon>Aspergillus</taxon>
    </lineage>
</organism>
<evidence type="ECO:0000313" key="11">
    <source>
        <dbReference type="EMBL" id="BCS23054.1"/>
    </source>
</evidence>
<dbReference type="Gene3D" id="1.10.630.10">
    <property type="entry name" value="Cytochrome P450"/>
    <property type="match status" value="1"/>
</dbReference>
<dbReference type="GO" id="GO:0016705">
    <property type="term" value="F:oxidoreductase activity, acting on paired donors, with incorporation or reduction of molecular oxygen"/>
    <property type="evidence" value="ECO:0007669"/>
    <property type="project" value="InterPro"/>
</dbReference>
<evidence type="ECO:0000256" key="10">
    <source>
        <dbReference type="SAM" id="Phobius"/>
    </source>
</evidence>
<dbReference type="InterPro" id="IPR001128">
    <property type="entry name" value="Cyt_P450"/>
</dbReference>
<keyword evidence="6 8" id="KW-0408">Iron</keyword>
<dbReference type="AlphaFoldDB" id="A0A7R7XM23"/>
<keyword evidence="3 8" id="KW-0349">Heme</keyword>
<protein>
    <recommendedName>
        <fullName evidence="13">Cytochrome P450</fullName>
    </recommendedName>
</protein>
<dbReference type="GeneID" id="64973059"/>
<dbReference type="InterPro" id="IPR002403">
    <property type="entry name" value="Cyt_P450_E_grp-IV"/>
</dbReference>
<comment type="cofactor">
    <cofactor evidence="1 8">
        <name>heme</name>
        <dbReference type="ChEBI" id="CHEBI:30413"/>
    </cofactor>
</comment>
<dbReference type="PANTHER" id="PTHR46206">
    <property type="entry name" value="CYTOCHROME P450"/>
    <property type="match status" value="1"/>
</dbReference>
<reference evidence="11" key="1">
    <citation type="submission" date="2021-01" db="EMBL/GenBank/DDBJ databases">
        <authorList>
            <consortium name="Aspergillus puulaauensis MK2 genome sequencing consortium"/>
            <person name="Kazuki M."/>
            <person name="Futagami T."/>
        </authorList>
    </citation>
    <scope>NUCLEOTIDE SEQUENCE</scope>
    <source>
        <strain evidence="11">MK2</strain>
    </source>
</reference>
<proteinExistence type="inferred from homology"/>
<dbReference type="CDD" id="cd11041">
    <property type="entry name" value="CYP503A1-like"/>
    <property type="match status" value="1"/>
</dbReference>
<keyword evidence="7 9" id="KW-0503">Monooxygenase</keyword>
<reference evidence="11" key="2">
    <citation type="submission" date="2021-02" db="EMBL/GenBank/DDBJ databases">
        <title>Aspergillus puulaauensis MK2 genome sequence.</title>
        <authorList>
            <person name="Futagami T."/>
            <person name="Mori K."/>
            <person name="Kadooka C."/>
            <person name="Tanaka T."/>
        </authorList>
    </citation>
    <scope>NUCLEOTIDE SEQUENCE</scope>
    <source>
        <strain evidence="11">MK2</strain>
    </source>
</reference>
<evidence type="ECO:0000256" key="2">
    <source>
        <dbReference type="ARBA" id="ARBA00010617"/>
    </source>
</evidence>
<gene>
    <name evidence="11" type="ORF">APUU_31279S</name>
</gene>
<keyword evidence="10" id="KW-0472">Membrane</keyword>
<accession>A0A7R7XM23</accession>
<evidence type="ECO:0000256" key="7">
    <source>
        <dbReference type="ARBA" id="ARBA00023033"/>
    </source>
</evidence>
<dbReference type="EMBL" id="AP024445">
    <property type="protein sequence ID" value="BCS23054.1"/>
    <property type="molecule type" value="Genomic_DNA"/>
</dbReference>
<dbReference type="GO" id="GO:0005506">
    <property type="term" value="F:iron ion binding"/>
    <property type="evidence" value="ECO:0007669"/>
    <property type="project" value="InterPro"/>
</dbReference>
<dbReference type="PRINTS" id="PR00465">
    <property type="entry name" value="EP450IV"/>
</dbReference>
<evidence type="ECO:0000256" key="8">
    <source>
        <dbReference type="PIRSR" id="PIRSR602403-1"/>
    </source>
</evidence>
<keyword evidence="5 9" id="KW-0560">Oxidoreductase</keyword>
<keyword evidence="4 8" id="KW-0479">Metal-binding</keyword>
<evidence type="ECO:0000256" key="1">
    <source>
        <dbReference type="ARBA" id="ARBA00001971"/>
    </source>
</evidence>
<dbReference type="Pfam" id="PF00067">
    <property type="entry name" value="p450"/>
    <property type="match status" value="1"/>
</dbReference>
<dbReference type="GO" id="GO:0019748">
    <property type="term" value="P:secondary metabolic process"/>
    <property type="evidence" value="ECO:0007669"/>
    <property type="project" value="UniProtKB-ARBA"/>
</dbReference>
<dbReference type="InterPro" id="IPR036396">
    <property type="entry name" value="Cyt_P450_sf"/>
</dbReference>
<keyword evidence="10" id="KW-0812">Transmembrane</keyword>
<evidence type="ECO:0000313" key="12">
    <source>
        <dbReference type="Proteomes" id="UP000654913"/>
    </source>
</evidence>
<evidence type="ECO:0000256" key="5">
    <source>
        <dbReference type="ARBA" id="ARBA00023002"/>
    </source>
</evidence>